<name>A0A1M6DR62_9BACT</name>
<evidence type="ECO:0000256" key="3">
    <source>
        <dbReference type="ARBA" id="ARBA00022475"/>
    </source>
</evidence>
<evidence type="ECO:0000313" key="8">
    <source>
        <dbReference type="Proteomes" id="UP000184510"/>
    </source>
</evidence>
<dbReference type="GO" id="GO:0005886">
    <property type="term" value="C:plasma membrane"/>
    <property type="evidence" value="ECO:0007669"/>
    <property type="project" value="UniProtKB-SubCell"/>
</dbReference>
<dbReference type="Proteomes" id="UP000184510">
    <property type="component" value="Unassembled WGS sequence"/>
</dbReference>
<gene>
    <name evidence="7" type="ORF">SAMN02745181_0812</name>
</gene>
<evidence type="ECO:0000256" key="5">
    <source>
        <dbReference type="ARBA" id="ARBA00022989"/>
    </source>
</evidence>
<dbReference type="AlphaFoldDB" id="A0A1M6DR62"/>
<dbReference type="Pfam" id="PF01899">
    <property type="entry name" value="MNHE"/>
    <property type="match status" value="1"/>
</dbReference>
<keyword evidence="6" id="KW-0472">Membrane</keyword>
<dbReference type="EMBL" id="FQYR01000002">
    <property type="protein sequence ID" value="SHI75701.1"/>
    <property type="molecule type" value="Genomic_DNA"/>
</dbReference>
<keyword evidence="4" id="KW-0812">Transmembrane</keyword>
<keyword evidence="8" id="KW-1185">Reference proteome</keyword>
<evidence type="ECO:0000256" key="1">
    <source>
        <dbReference type="ARBA" id="ARBA00004651"/>
    </source>
</evidence>
<sequence length="114" mass="13180">MKSPLSIIIWSGHFIRLFTFYLWEVLKSNLNIAYEILTPTHHMKPAIISVDVSKLTERQLLVAANMISMTPGTLSLNVTDDQHYLQIHSMYVENPKATAKELQEKYFTKVCHVF</sequence>
<proteinExistence type="inferred from homology"/>
<evidence type="ECO:0000256" key="6">
    <source>
        <dbReference type="ARBA" id="ARBA00023136"/>
    </source>
</evidence>
<accession>A0A1M6DR62</accession>
<dbReference type="InterPro" id="IPR002758">
    <property type="entry name" value="Cation_antiport_E"/>
</dbReference>
<keyword evidence="5" id="KW-1133">Transmembrane helix</keyword>
<dbReference type="RefSeq" id="WP_143158191.1">
    <property type="nucleotide sequence ID" value="NZ_FQYR01000002.1"/>
</dbReference>
<dbReference type="PANTHER" id="PTHR34584:SF1">
    <property type="entry name" value="NA(+)_H(+) ANTIPORTER SUBUNIT E1"/>
    <property type="match status" value="1"/>
</dbReference>
<dbReference type="GO" id="GO:0008324">
    <property type="term" value="F:monoatomic cation transmembrane transporter activity"/>
    <property type="evidence" value="ECO:0007669"/>
    <property type="project" value="InterPro"/>
</dbReference>
<dbReference type="InParanoid" id="A0A1M6DR62"/>
<evidence type="ECO:0000256" key="4">
    <source>
        <dbReference type="ARBA" id="ARBA00022692"/>
    </source>
</evidence>
<evidence type="ECO:0000313" key="7">
    <source>
        <dbReference type="EMBL" id="SHI75701.1"/>
    </source>
</evidence>
<dbReference type="PANTHER" id="PTHR34584">
    <property type="entry name" value="NA(+)/H(+) ANTIPORTER SUBUNIT E1"/>
    <property type="match status" value="1"/>
</dbReference>
<dbReference type="OrthoDB" id="9807187at2"/>
<comment type="similarity">
    <text evidence="2">Belongs to the CPA3 antiporters (TC 2.A.63) subunit E family.</text>
</comment>
<reference evidence="7 8" key="1">
    <citation type="submission" date="2016-11" db="EMBL/GenBank/DDBJ databases">
        <authorList>
            <person name="Jaros S."/>
            <person name="Januszkiewicz K."/>
            <person name="Wedrychowicz H."/>
        </authorList>
    </citation>
    <scope>NUCLEOTIDE SEQUENCE [LARGE SCALE GENOMIC DNA]</scope>
    <source>
        <strain evidence="7 8">DSM 18772</strain>
    </source>
</reference>
<dbReference type="STRING" id="1123071.SAMN02745181_0812"/>
<organism evidence="7 8">
    <name type="scientific">Rubritalea squalenifaciens DSM 18772</name>
    <dbReference type="NCBI Taxonomy" id="1123071"/>
    <lineage>
        <taxon>Bacteria</taxon>
        <taxon>Pseudomonadati</taxon>
        <taxon>Verrucomicrobiota</taxon>
        <taxon>Verrucomicrobiia</taxon>
        <taxon>Verrucomicrobiales</taxon>
        <taxon>Rubritaleaceae</taxon>
        <taxon>Rubritalea</taxon>
    </lineage>
</organism>
<protein>
    <submittedName>
        <fullName evidence="7">Multicomponent Na+:H+ antiporter subunit E</fullName>
    </submittedName>
</protein>
<keyword evidence="3" id="KW-1003">Cell membrane</keyword>
<evidence type="ECO:0000256" key="2">
    <source>
        <dbReference type="ARBA" id="ARBA00006228"/>
    </source>
</evidence>
<comment type="subcellular location">
    <subcellularLocation>
        <location evidence="1">Cell membrane</location>
        <topology evidence="1">Multi-pass membrane protein</topology>
    </subcellularLocation>
</comment>